<reference evidence="2 3" key="1">
    <citation type="journal article" date="2014" name="Genome Announc.">
        <title>Whole-Genome Sequence of Streptococcus suis Serotype 4 Reference Strain 6407.</title>
        <authorList>
            <person name="Wang K."/>
            <person name="Chen J."/>
            <person name="Yao H."/>
            <person name="Lu C."/>
        </authorList>
    </citation>
    <scope>NUCLEOTIDE SEQUENCE [LARGE SCALE GENOMIC DNA]</scope>
    <source>
        <strain evidence="2">6407</strain>
    </source>
</reference>
<dbReference type="PANTHER" id="PTHR40076:SF1">
    <property type="entry name" value="MEMBRANE PROTEIN"/>
    <property type="match status" value="1"/>
</dbReference>
<keyword evidence="1" id="KW-0472">Membrane</keyword>
<proteinExistence type="predicted"/>
<accession>A0A075SPY4</accession>
<feature type="transmembrane region" description="Helical" evidence="1">
    <location>
        <begin position="20"/>
        <end position="38"/>
    </location>
</feature>
<evidence type="ECO:0000256" key="1">
    <source>
        <dbReference type="SAM" id="Phobius"/>
    </source>
</evidence>
<keyword evidence="1" id="KW-1133">Transmembrane helix</keyword>
<feature type="transmembrane region" description="Helical" evidence="1">
    <location>
        <begin position="230"/>
        <end position="255"/>
    </location>
</feature>
<gene>
    <name evidence="2" type="ORF">ID09_03175</name>
</gene>
<sequence>MFTIFNIRERARQTLNETPGIYQVAVIPVTISVIVQLISFSRNSLAGVSAEELASPSYFISTSLFPIFYGLLLGMLSLSVIWTIFNIIKGGKTTTSFKDSLSIFNHKDFWKIFRTYILKSFLLFLWGLLFYLGIGLLIGAGTMITIIAASSQSLDPDALPMEILAILGLIAMGGILLMVLGTALYIPQIYAYSQVEYILFEQLEREEYTDAFSIIRSSRKLMKGYKFKRFTLDLSFIGWFLLVIITFGLAGLYVWPYHYAAQMHFHEEILDDQAKKMSYV</sequence>
<dbReference type="AlphaFoldDB" id="A0A075SPY4"/>
<dbReference type="PANTHER" id="PTHR40076">
    <property type="entry name" value="MEMBRANE PROTEIN-RELATED"/>
    <property type="match status" value="1"/>
</dbReference>
<dbReference type="Proteomes" id="UP000028185">
    <property type="component" value="Chromosome"/>
</dbReference>
<dbReference type="Pfam" id="PF06161">
    <property type="entry name" value="DUF975"/>
    <property type="match status" value="1"/>
</dbReference>
<dbReference type="InterPro" id="IPR010380">
    <property type="entry name" value="DUF975"/>
</dbReference>
<dbReference type="RefSeq" id="WP_024390801.1">
    <property type="nucleotide sequence ID" value="NZ_ALLE01000042.1"/>
</dbReference>
<dbReference type="EMBL" id="CP008921">
    <property type="protein sequence ID" value="AIG43095.1"/>
    <property type="molecule type" value="Genomic_DNA"/>
</dbReference>
<name>A0A075SPY4_STRSU</name>
<feature type="transmembrane region" description="Helical" evidence="1">
    <location>
        <begin position="163"/>
        <end position="186"/>
    </location>
</feature>
<evidence type="ECO:0000313" key="2">
    <source>
        <dbReference type="EMBL" id="AIG43095.1"/>
    </source>
</evidence>
<evidence type="ECO:0000313" key="3">
    <source>
        <dbReference type="Proteomes" id="UP000028185"/>
    </source>
</evidence>
<dbReference type="PATRIC" id="fig|1214179.4.peg.597"/>
<keyword evidence="1" id="KW-0812">Transmembrane</keyword>
<organism evidence="2 3">
    <name type="scientific">Streptococcus suis 6407</name>
    <dbReference type="NCBI Taxonomy" id="1214179"/>
    <lineage>
        <taxon>Bacteria</taxon>
        <taxon>Bacillati</taxon>
        <taxon>Bacillota</taxon>
        <taxon>Bacilli</taxon>
        <taxon>Lactobacillales</taxon>
        <taxon>Streptococcaceae</taxon>
        <taxon>Streptococcus</taxon>
    </lineage>
</organism>
<protein>
    <submittedName>
        <fullName evidence="2">Membrane protein</fullName>
    </submittedName>
</protein>
<feature type="transmembrane region" description="Helical" evidence="1">
    <location>
        <begin position="58"/>
        <end position="88"/>
    </location>
</feature>
<feature type="transmembrane region" description="Helical" evidence="1">
    <location>
        <begin position="121"/>
        <end position="151"/>
    </location>
</feature>
<dbReference type="HOGENOM" id="CLU_045673_4_0_9"/>